<evidence type="ECO:0000259" key="2">
    <source>
        <dbReference type="PROSITE" id="PS50933"/>
    </source>
</evidence>
<feature type="chain" id="PRO_5047063249" evidence="1">
    <location>
        <begin position="31"/>
        <end position="151"/>
    </location>
</feature>
<reference evidence="3 4" key="1">
    <citation type="journal article" date="2012" name="Genet. Mol. Biol.">
        <title>Analysis of 16S rRNA and mxaF genes revealing insights into Methylobacterium niche-specific plant association.</title>
        <authorList>
            <person name="Dourado M.N."/>
            <person name="Andreote F.D."/>
            <person name="Dini-Andreote F."/>
            <person name="Conti R."/>
            <person name="Araujo J.M."/>
            <person name="Araujo W.L."/>
        </authorList>
    </citation>
    <scope>NUCLEOTIDE SEQUENCE [LARGE SCALE GENOMIC DNA]</scope>
    <source>
        <strain evidence="3 4">TC3-10</strain>
    </source>
</reference>
<dbReference type="SMART" id="SM00754">
    <property type="entry name" value="CHRD"/>
    <property type="match status" value="1"/>
</dbReference>
<comment type="caution">
    <text evidence="3">The sequence shown here is derived from an EMBL/GenBank/DDBJ whole genome shotgun (WGS) entry which is preliminary data.</text>
</comment>
<feature type="signal peptide" evidence="1">
    <location>
        <begin position="1"/>
        <end position="30"/>
    </location>
</feature>
<gene>
    <name evidence="3" type="ORF">MOTC310_16415</name>
</gene>
<sequence>MTARMSHRWSTSLATLLVLAVPLAAGPAVAAGKDVTYRAALNGSSEVPATTSPGQGEITATFDPATKHLSWSGRYSGLTGPVTAAHFHGPAKTGENAGVLVPVTAASSPFTGEATLDDAKAADLAAGRLYFNIHTAANPKGEIRGQLERAP</sequence>
<dbReference type="Pfam" id="PF07452">
    <property type="entry name" value="CHRD"/>
    <property type="match status" value="1"/>
</dbReference>
<evidence type="ECO:0000256" key="1">
    <source>
        <dbReference type="SAM" id="SignalP"/>
    </source>
</evidence>
<keyword evidence="4" id="KW-1185">Reference proteome</keyword>
<organism evidence="3 4">
    <name type="scientific">Methylobacterium oryzae</name>
    <dbReference type="NCBI Taxonomy" id="334852"/>
    <lineage>
        <taxon>Bacteria</taxon>
        <taxon>Pseudomonadati</taxon>
        <taxon>Pseudomonadota</taxon>
        <taxon>Alphaproteobacteria</taxon>
        <taxon>Hyphomicrobiales</taxon>
        <taxon>Methylobacteriaceae</taxon>
        <taxon>Methylobacterium</taxon>
    </lineage>
</organism>
<dbReference type="Proteomes" id="UP001355206">
    <property type="component" value="Unassembled WGS sequence"/>
</dbReference>
<feature type="domain" description="CHRD" evidence="2">
    <location>
        <begin position="33"/>
        <end position="151"/>
    </location>
</feature>
<dbReference type="EMBL" id="MLCA01000008">
    <property type="protein sequence ID" value="MEE7491969.1"/>
    <property type="molecule type" value="Genomic_DNA"/>
</dbReference>
<protein>
    <submittedName>
        <fullName evidence="3">CHRD domain-containing protein</fullName>
    </submittedName>
</protein>
<keyword evidence="1" id="KW-0732">Signal</keyword>
<proteinExistence type="predicted"/>
<name>A0ABU7TQ63_9HYPH</name>
<evidence type="ECO:0000313" key="3">
    <source>
        <dbReference type="EMBL" id="MEE7491969.1"/>
    </source>
</evidence>
<dbReference type="PROSITE" id="PS50933">
    <property type="entry name" value="CHRD"/>
    <property type="match status" value="1"/>
</dbReference>
<dbReference type="InterPro" id="IPR010895">
    <property type="entry name" value="CHRD"/>
</dbReference>
<accession>A0ABU7TQ63</accession>
<dbReference type="RefSeq" id="WP_331302534.1">
    <property type="nucleotide sequence ID" value="NZ_MLCA01000008.1"/>
</dbReference>
<evidence type="ECO:0000313" key="4">
    <source>
        <dbReference type="Proteomes" id="UP001355206"/>
    </source>
</evidence>